<dbReference type="CDD" id="cd17502">
    <property type="entry name" value="MFS_Azr1_MDR_like"/>
    <property type="match status" value="1"/>
</dbReference>
<dbReference type="Pfam" id="PF07690">
    <property type="entry name" value="MFS_1"/>
    <property type="match status" value="1"/>
</dbReference>
<comment type="subcellular location">
    <subcellularLocation>
        <location evidence="1">Membrane</location>
        <topology evidence="1">Multi-pass membrane protein</topology>
    </subcellularLocation>
</comment>
<protein>
    <recommendedName>
        <fullName evidence="6">Major facilitator superfamily (MFS) profile domain-containing protein</fullName>
    </recommendedName>
</protein>
<dbReference type="Proteomes" id="UP001430584">
    <property type="component" value="Unassembled WGS sequence"/>
</dbReference>
<feature type="transmembrane region" description="Helical" evidence="5">
    <location>
        <begin position="49"/>
        <end position="73"/>
    </location>
</feature>
<feature type="transmembrane region" description="Helical" evidence="5">
    <location>
        <begin position="116"/>
        <end position="142"/>
    </location>
</feature>
<keyword evidence="2 5" id="KW-0812">Transmembrane</keyword>
<feature type="transmembrane region" description="Helical" evidence="5">
    <location>
        <begin position="204"/>
        <end position="224"/>
    </location>
</feature>
<feature type="transmembrane region" description="Helical" evidence="5">
    <location>
        <begin position="351"/>
        <end position="372"/>
    </location>
</feature>
<keyword evidence="4 5" id="KW-0472">Membrane</keyword>
<evidence type="ECO:0000256" key="2">
    <source>
        <dbReference type="ARBA" id="ARBA00022692"/>
    </source>
</evidence>
<dbReference type="EMBL" id="JAJVCZ030000001">
    <property type="protein sequence ID" value="KAL0264991.1"/>
    <property type="molecule type" value="Genomic_DNA"/>
</dbReference>
<dbReference type="InterPro" id="IPR036259">
    <property type="entry name" value="MFS_trans_sf"/>
</dbReference>
<dbReference type="InterPro" id="IPR011701">
    <property type="entry name" value="MFS"/>
</dbReference>
<feature type="transmembrane region" description="Helical" evidence="5">
    <location>
        <begin position="236"/>
        <end position="261"/>
    </location>
</feature>
<dbReference type="GeneID" id="92005032"/>
<name>A0ABR3CVS6_9PEZI</name>
<feature type="transmembrane region" description="Helical" evidence="5">
    <location>
        <begin position="273"/>
        <end position="294"/>
    </location>
</feature>
<evidence type="ECO:0000259" key="6">
    <source>
        <dbReference type="PROSITE" id="PS50850"/>
    </source>
</evidence>
<comment type="caution">
    <text evidence="7">The sequence shown here is derived from an EMBL/GenBank/DDBJ whole genome shotgun (WGS) entry which is preliminary data.</text>
</comment>
<evidence type="ECO:0000256" key="3">
    <source>
        <dbReference type="ARBA" id="ARBA00022989"/>
    </source>
</evidence>
<reference evidence="7 8" key="1">
    <citation type="submission" date="2024-02" db="EMBL/GenBank/DDBJ databases">
        <title>De novo assembly and annotation of 12 fungi associated with fruit tree decline syndrome in Ontario, Canada.</title>
        <authorList>
            <person name="Sulman M."/>
            <person name="Ellouze W."/>
            <person name="Ilyukhin E."/>
        </authorList>
    </citation>
    <scope>NUCLEOTIDE SEQUENCE [LARGE SCALE GENOMIC DNA]</scope>
    <source>
        <strain evidence="7 8">FDS-637</strain>
    </source>
</reference>
<dbReference type="Gene3D" id="1.20.1720.10">
    <property type="entry name" value="Multidrug resistance protein D"/>
    <property type="match status" value="1"/>
</dbReference>
<dbReference type="PANTHER" id="PTHR23501:SF158">
    <property type="entry name" value="TRANSPORTER, PUTATIVE (AFU_ORTHOLOGUE AFUA_5G14490)-RELATED"/>
    <property type="match status" value="1"/>
</dbReference>
<feature type="transmembrane region" description="Helical" evidence="5">
    <location>
        <begin position="315"/>
        <end position="339"/>
    </location>
</feature>
<dbReference type="InterPro" id="IPR020846">
    <property type="entry name" value="MFS_dom"/>
</dbReference>
<feature type="transmembrane region" description="Helical" evidence="5">
    <location>
        <begin position="148"/>
        <end position="168"/>
    </location>
</feature>
<feature type="transmembrane region" description="Helical" evidence="5">
    <location>
        <begin position="528"/>
        <end position="546"/>
    </location>
</feature>
<feature type="transmembrane region" description="Helical" evidence="5">
    <location>
        <begin position="180"/>
        <end position="198"/>
    </location>
</feature>
<evidence type="ECO:0000256" key="4">
    <source>
        <dbReference type="ARBA" id="ARBA00023136"/>
    </source>
</evidence>
<dbReference type="PROSITE" id="PS50850">
    <property type="entry name" value="MFS"/>
    <property type="match status" value="1"/>
</dbReference>
<feature type="transmembrane region" description="Helical" evidence="5">
    <location>
        <begin position="384"/>
        <end position="402"/>
    </location>
</feature>
<keyword evidence="3 5" id="KW-1133">Transmembrane helix</keyword>
<feature type="transmembrane region" description="Helical" evidence="5">
    <location>
        <begin position="85"/>
        <end position="104"/>
    </location>
</feature>
<evidence type="ECO:0000313" key="8">
    <source>
        <dbReference type="Proteomes" id="UP001430584"/>
    </source>
</evidence>
<evidence type="ECO:0000256" key="5">
    <source>
        <dbReference type="SAM" id="Phobius"/>
    </source>
</evidence>
<feature type="domain" description="Major facilitator superfamily (MFS) profile" evidence="6">
    <location>
        <begin position="51"/>
        <end position="551"/>
    </location>
</feature>
<dbReference type="PANTHER" id="PTHR23501">
    <property type="entry name" value="MAJOR FACILITATOR SUPERFAMILY"/>
    <property type="match status" value="1"/>
</dbReference>
<keyword evidence="8" id="KW-1185">Reference proteome</keyword>
<dbReference type="PRINTS" id="PR01036">
    <property type="entry name" value="TCRTETB"/>
</dbReference>
<dbReference type="Gene3D" id="1.20.1250.20">
    <property type="entry name" value="MFS general substrate transporter like domains"/>
    <property type="match status" value="1"/>
</dbReference>
<accession>A0ABR3CVS6</accession>
<gene>
    <name evidence="7" type="ORF">SLS55_000947</name>
</gene>
<dbReference type="SUPFAM" id="SSF103473">
    <property type="entry name" value="MFS general substrate transporter"/>
    <property type="match status" value="1"/>
</dbReference>
<sequence length="577" mass="60593">MAAMKQDQALEISPAVEFPPANAAVEPRIEPMDLQEPDAAPSRSNLRMFAILTALYLSLFVAALDQTIVATAIPTITSELHSAAGYTWIGGAYLLAKVAVMPIWSKLSDIWGRKPILLANLFLFFASSIVCATARTMAALIAGRALQGVGGGGIMQLVYVTIADMFSLRRRNLFIGLTELIWAVAGGAGPVLGGALAQHASWRWIFWLNLPVAGAAFALTLLFLDVHDPHTRLRTGLAAVDWLGATTMIGLTVMLLLGLTLGGAGGASPSSWSSAKVVCLLVFGTLMIAAFVASEKRFARHPILPLHIFRDSGTIAALLVGFAHAFVAIAAEYYLPLFFQSARLASPTASGVLILPLILSEAATATLTGLAIHRTGEYRRLLQAGLLVTTLGVALWCVPSLLDADTPLATVVGLQVLAGAGIGMGFQTPVIAVQAGVGRQQDVAAATAALELLRNLANALSVVVGAVVFQNGVAGGRGALVKAGIEPELADLLAGPEAAAHVESVRGIADEEGRWVVRRVFAEALRDMWILYACVAAVGVLASLGVKRRVLSEEHVETKTGLVREGEGEEEVVGGER</sequence>
<organism evidence="7 8">
    <name type="scientific">Diplodia seriata</name>
    <dbReference type="NCBI Taxonomy" id="420778"/>
    <lineage>
        <taxon>Eukaryota</taxon>
        <taxon>Fungi</taxon>
        <taxon>Dikarya</taxon>
        <taxon>Ascomycota</taxon>
        <taxon>Pezizomycotina</taxon>
        <taxon>Dothideomycetes</taxon>
        <taxon>Dothideomycetes incertae sedis</taxon>
        <taxon>Botryosphaeriales</taxon>
        <taxon>Botryosphaeriaceae</taxon>
        <taxon>Diplodia</taxon>
    </lineage>
</organism>
<proteinExistence type="predicted"/>
<evidence type="ECO:0000256" key="1">
    <source>
        <dbReference type="ARBA" id="ARBA00004141"/>
    </source>
</evidence>
<dbReference type="RefSeq" id="XP_066637731.1">
    <property type="nucleotide sequence ID" value="XM_066772452.1"/>
</dbReference>
<evidence type="ECO:0000313" key="7">
    <source>
        <dbReference type="EMBL" id="KAL0264991.1"/>
    </source>
</evidence>